<evidence type="ECO:0000313" key="3">
    <source>
        <dbReference type="Proteomes" id="UP001153365"/>
    </source>
</evidence>
<feature type="compositionally biased region" description="Acidic residues" evidence="1">
    <location>
        <begin position="15"/>
        <end position="30"/>
    </location>
</feature>
<protein>
    <submittedName>
        <fullName evidence="2">Uncharacterized protein</fullName>
    </submittedName>
</protein>
<dbReference type="Proteomes" id="UP001153365">
    <property type="component" value="Unassembled WGS sequence"/>
</dbReference>
<feature type="region of interest" description="Disordered" evidence="1">
    <location>
        <begin position="1"/>
        <end position="33"/>
    </location>
</feature>
<name>A0AAV0AY78_PHAPC</name>
<accession>A0AAV0AY78</accession>
<evidence type="ECO:0000256" key="1">
    <source>
        <dbReference type="SAM" id="MobiDB-lite"/>
    </source>
</evidence>
<comment type="caution">
    <text evidence="2">The sequence shown here is derived from an EMBL/GenBank/DDBJ whole genome shotgun (WGS) entry which is preliminary data.</text>
</comment>
<keyword evidence="3" id="KW-1185">Reference proteome</keyword>
<evidence type="ECO:0000313" key="2">
    <source>
        <dbReference type="EMBL" id="CAH7674351.1"/>
    </source>
</evidence>
<dbReference type="AlphaFoldDB" id="A0AAV0AY78"/>
<organism evidence="2 3">
    <name type="scientific">Phakopsora pachyrhizi</name>
    <name type="common">Asian soybean rust disease fungus</name>
    <dbReference type="NCBI Taxonomy" id="170000"/>
    <lineage>
        <taxon>Eukaryota</taxon>
        <taxon>Fungi</taxon>
        <taxon>Dikarya</taxon>
        <taxon>Basidiomycota</taxon>
        <taxon>Pucciniomycotina</taxon>
        <taxon>Pucciniomycetes</taxon>
        <taxon>Pucciniales</taxon>
        <taxon>Phakopsoraceae</taxon>
        <taxon>Phakopsora</taxon>
    </lineage>
</organism>
<reference evidence="2" key="1">
    <citation type="submission" date="2022-06" db="EMBL/GenBank/DDBJ databases">
        <authorList>
            <consortium name="SYNGENTA / RWTH Aachen University"/>
        </authorList>
    </citation>
    <scope>NUCLEOTIDE SEQUENCE</scope>
</reference>
<dbReference type="EMBL" id="CALTRL010001979">
    <property type="protein sequence ID" value="CAH7674351.1"/>
    <property type="molecule type" value="Genomic_DNA"/>
</dbReference>
<gene>
    <name evidence="2" type="ORF">PPACK8108_LOCUS9261</name>
</gene>
<proteinExistence type="predicted"/>
<sequence>MKDEQSESEALSMDHDEDMFAGDASSDDDNPLTSINKAFDTVAARLDTRQARFEENITRMIMPPQSYASVAKPVRMAASQTPTQITILANAMLALLHARVEDMESHVQGSVVIPTGDPFSTQSTDLSRGCEFGLDQERRVMQRERLTLEEDTLCILKNSPKLEFGSLDLCKGQQKHSAECFTWQQLKMIARLSALVLTATSF</sequence>